<sequence>MSKRKNLTRRKKSIVRAQKQRAELLSEASSGDERDHGSKIAPKQETGHDTDTKPSTRVEAQPESEADLGTQHDPDSKTTPVLKKKALRAAKDVQVKEEPSRQTRSKSKKGKRGLEPDPDSSSKGRKRAKSNETVSRRLRSSDVPIADRSVYRLEDNVCVVLDSLDLSDAAFYESRSNVYVKPEMETEDELLPRVEIEICSQSVSDLVSSAENGSELDNSDNGKKAKNSSSYEPEFNLQEPEDIEGGHDDAVDARVLPEDEPEDELEDDPHDGSENEAQPNVIARKLDFSHDEISDDEPVFKNEPHFPAYPQNGTEHREDNLPEAQLDTSLVDTHIEASHEELENNQQPENHKEADTDSQNVHIGEAIRESRSGENSEASDGDDEDSDVDGTTQNGLFVGDSPESRSRGSFDQEPTRSSPAHSDSDDETLGFEPKRIRDESDNYVKTISTCKKCPMKFEWRRGFPKSILKQMEIHHTGHLSQGRLPCKFCLWTTNRRDFLNKHMDLHGEYLQVKEEYARTLFLANTPLGEKSSDPSLKYTCVECDLAFRRSDHLQSHKLKHSDEKQHKCDECGERFKRVQDLRSHHEAGHSRAVDCDKCKLTFKDKSILEVHVRLVHYTHKCRFCHKGFANEQAMKGHISMVHKHDLYTPESDVRTLVTNGDAAERESGGNHVGENERESGNEPTTKHEDGGGGPWFPTRLIRMFS</sequence>
<protein>
    <recommendedName>
        <fullName evidence="7">C2H2-type domain-containing protein</fullName>
    </recommendedName>
</protein>
<dbReference type="PANTHER" id="PTHR24379:SF121">
    <property type="entry name" value="C2H2-TYPE DOMAIN-CONTAINING PROTEIN"/>
    <property type="match status" value="1"/>
</dbReference>
<dbReference type="GO" id="GO:0008270">
    <property type="term" value="F:zinc ion binding"/>
    <property type="evidence" value="ECO:0007669"/>
    <property type="project" value="UniProtKB-KW"/>
</dbReference>
<feature type="compositionally biased region" description="Basic and acidic residues" evidence="6">
    <location>
        <begin position="89"/>
        <end position="101"/>
    </location>
</feature>
<evidence type="ECO:0000256" key="2">
    <source>
        <dbReference type="ARBA" id="ARBA00022737"/>
    </source>
</evidence>
<dbReference type="PROSITE" id="PS00028">
    <property type="entry name" value="ZINC_FINGER_C2H2_1"/>
    <property type="match status" value="4"/>
</dbReference>
<evidence type="ECO:0000256" key="1">
    <source>
        <dbReference type="ARBA" id="ARBA00022723"/>
    </source>
</evidence>
<evidence type="ECO:0000313" key="8">
    <source>
        <dbReference type="EMBL" id="QBM89807.1"/>
    </source>
</evidence>
<dbReference type="SUPFAM" id="SSF57667">
    <property type="entry name" value="beta-beta-alpha zinc fingers"/>
    <property type="match status" value="2"/>
</dbReference>
<dbReference type="STRING" id="2163413.A0A4P6XQJ8"/>
<evidence type="ECO:0000313" key="9">
    <source>
        <dbReference type="Proteomes" id="UP000292447"/>
    </source>
</evidence>
<dbReference type="InterPro" id="IPR036236">
    <property type="entry name" value="Znf_C2H2_sf"/>
</dbReference>
<keyword evidence="4" id="KW-0862">Zinc</keyword>
<dbReference type="InterPro" id="IPR013087">
    <property type="entry name" value="Znf_C2H2_type"/>
</dbReference>
<feature type="compositionally biased region" description="Basic and acidic residues" evidence="6">
    <location>
        <begin position="244"/>
        <end position="257"/>
    </location>
</feature>
<feature type="compositionally biased region" description="Basic residues" evidence="6">
    <location>
        <begin position="1"/>
        <end position="14"/>
    </location>
</feature>
<feature type="compositionally biased region" description="Acidic residues" evidence="6">
    <location>
        <begin position="377"/>
        <end position="388"/>
    </location>
</feature>
<feature type="compositionally biased region" description="Basic and acidic residues" evidence="6">
    <location>
        <begin position="365"/>
        <end position="374"/>
    </location>
</feature>
<dbReference type="AlphaFoldDB" id="A0A4P6XQJ8"/>
<feature type="domain" description="C2H2-type" evidence="7">
    <location>
        <begin position="566"/>
        <end position="594"/>
    </location>
</feature>
<keyword evidence="1" id="KW-0479">Metal-binding</keyword>
<feature type="region of interest" description="Disordered" evidence="6">
    <location>
        <begin position="662"/>
        <end position="697"/>
    </location>
</feature>
<feature type="region of interest" description="Disordered" evidence="6">
    <location>
        <begin position="1"/>
        <end position="146"/>
    </location>
</feature>
<gene>
    <name evidence="8" type="ORF">METSCH_E00400</name>
</gene>
<name>A0A4P6XQJ8_9ASCO</name>
<accession>A0A4P6XQJ8</accession>
<evidence type="ECO:0000256" key="5">
    <source>
        <dbReference type="PROSITE-ProRule" id="PRU00042"/>
    </source>
</evidence>
<feature type="domain" description="C2H2-type" evidence="7">
    <location>
        <begin position="593"/>
        <end position="621"/>
    </location>
</feature>
<feature type="compositionally biased region" description="Basic and acidic residues" evidence="6">
    <location>
        <begin position="333"/>
        <end position="342"/>
    </location>
</feature>
<evidence type="ECO:0000259" key="7">
    <source>
        <dbReference type="PROSITE" id="PS50157"/>
    </source>
</evidence>
<dbReference type="Proteomes" id="UP000292447">
    <property type="component" value="Chromosome V"/>
</dbReference>
<feature type="domain" description="C2H2-type" evidence="7">
    <location>
        <begin position="619"/>
        <end position="642"/>
    </location>
</feature>
<dbReference type="PANTHER" id="PTHR24379">
    <property type="entry name" value="KRAB AND ZINC FINGER DOMAIN-CONTAINING"/>
    <property type="match status" value="1"/>
</dbReference>
<keyword evidence="9" id="KW-1185">Reference proteome</keyword>
<feature type="compositionally biased region" description="Basic and acidic residues" evidence="6">
    <location>
        <begin position="284"/>
        <end position="304"/>
    </location>
</feature>
<feature type="compositionally biased region" description="Basic and acidic residues" evidence="6">
    <location>
        <begin position="402"/>
        <end position="414"/>
    </location>
</feature>
<keyword evidence="3 5" id="KW-0863">Zinc-finger</keyword>
<feature type="compositionally biased region" description="Basic and acidic residues" evidence="6">
    <location>
        <begin position="45"/>
        <end position="56"/>
    </location>
</feature>
<feature type="region of interest" description="Disordered" evidence="6">
    <location>
        <begin position="209"/>
        <end position="434"/>
    </location>
</feature>
<feature type="domain" description="C2H2-type" evidence="7">
    <location>
        <begin position="538"/>
        <end position="565"/>
    </location>
</feature>
<evidence type="ECO:0000256" key="4">
    <source>
        <dbReference type="ARBA" id="ARBA00022833"/>
    </source>
</evidence>
<dbReference type="Pfam" id="PF00096">
    <property type="entry name" value="zf-C2H2"/>
    <property type="match status" value="2"/>
</dbReference>
<feature type="compositionally biased region" description="Acidic residues" evidence="6">
    <location>
        <begin position="258"/>
        <end position="269"/>
    </location>
</feature>
<evidence type="ECO:0000256" key="6">
    <source>
        <dbReference type="SAM" id="MobiDB-lite"/>
    </source>
</evidence>
<dbReference type="SMART" id="SM00355">
    <property type="entry name" value="ZnF_C2H2"/>
    <property type="match status" value="5"/>
</dbReference>
<dbReference type="Gene3D" id="3.30.160.60">
    <property type="entry name" value="Classic Zinc Finger"/>
    <property type="match status" value="3"/>
</dbReference>
<reference evidence="9" key="1">
    <citation type="submission" date="2019-03" db="EMBL/GenBank/DDBJ databases">
        <title>Snf2 controls pulcherriminic acid biosynthesis and connects pigmentation and antifungal activity of the yeast Metschnikowia pulcherrima.</title>
        <authorList>
            <person name="Gore-Lloyd D."/>
            <person name="Sumann I."/>
            <person name="Brachmann A.O."/>
            <person name="Schneeberger K."/>
            <person name="Ortiz-Merino R.A."/>
            <person name="Moreno-Beltran M."/>
            <person name="Schlaefli M."/>
            <person name="Kirner P."/>
            <person name="Santos Kron A."/>
            <person name="Wolfe K.H."/>
            <person name="Piel J."/>
            <person name="Ahrens C.H."/>
            <person name="Henk D."/>
            <person name="Freimoser F.M."/>
        </authorList>
    </citation>
    <scope>NUCLEOTIDE SEQUENCE [LARGE SCALE GENOMIC DNA]</scope>
    <source>
        <strain evidence="9">APC 1.2</strain>
    </source>
</reference>
<dbReference type="PROSITE" id="PS50157">
    <property type="entry name" value="ZINC_FINGER_C2H2_2"/>
    <property type="match status" value="4"/>
</dbReference>
<keyword evidence="2" id="KW-0677">Repeat</keyword>
<feature type="compositionally biased region" description="Basic and acidic residues" evidence="6">
    <location>
        <begin position="662"/>
        <end position="690"/>
    </location>
</feature>
<proteinExistence type="predicted"/>
<dbReference type="EMBL" id="CP034460">
    <property type="protein sequence ID" value="QBM89807.1"/>
    <property type="molecule type" value="Genomic_DNA"/>
</dbReference>
<organism evidence="8 9">
    <name type="scientific">Metschnikowia aff. pulcherrima</name>
    <dbReference type="NCBI Taxonomy" id="2163413"/>
    <lineage>
        <taxon>Eukaryota</taxon>
        <taxon>Fungi</taxon>
        <taxon>Dikarya</taxon>
        <taxon>Ascomycota</taxon>
        <taxon>Saccharomycotina</taxon>
        <taxon>Pichiomycetes</taxon>
        <taxon>Metschnikowiaceae</taxon>
        <taxon>Metschnikowia</taxon>
    </lineage>
</organism>
<evidence type="ECO:0000256" key="3">
    <source>
        <dbReference type="ARBA" id="ARBA00022771"/>
    </source>
</evidence>